<reference evidence="1 2" key="1">
    <citation type="submission" date="2019-06" db="EMBL/GenBank/DDBJ databases">
        <authorList>
            <person name="Broberg M."/>
        </authorList>
    </citation>
    <scope>NUCLEOTIDE SEQUENCE [LARGE SCALE GENOMIC DNA]</scope>
</reference>
<dbReference type="Proteomes" id="UP000766486">
    <property type="component" value="Unassembled WGS sequence"/>
</dbReference>
<evidence type="ECO:0000313" key="1">
    <source>
        <dbReference type="EMBL" id="VUC32876.1"/>
    </source>
</evidence>
<organism evidence="1 2">
    <name type="scientific">Bionectria ochroleuca</name>
    <name type="common">Gliocladium roseum</name>
    <dbReference type="NCBI Taxonomy" id="29856"/>
    <lineage>
        <taxon>Eukaryota</taxon>
        <taxon>Fungi</taxon>
        <taxon>Dikarya</taxon>
        <taxon>Ascomycota</taxon>
        <taxon>Pezizomycotina</taxon>
        <taxon>Sordariomycetes</taxon>
        <taxon>Hypocreomycetidae</taxon>
        <taxon>Hypocreales</taxon>
        <taxon>Bionectriaceae</taxon>
        <taxon>Clonostachys</taxon>
    </lineage>
</organism>
<gene>
    <name evidence="1" type="ORF">CLO192961_LOCUS329124</name>
</gene>
<name>A0ABY6UQF7_BIOOC</name>
<evidence type="ECO:0000313" key="2">
    <source>
        <dbReference type="Proteomes" id="UP000766486"/>
    </source>
</evidence>
<sequence>MYDCNLGLATSGAVREHDARLVGEGQSVRVIDAYFQNTTLDGGFHLSLAKTAKPCSMLPSSDGIGGEQQGDAIFDDIIHQLRVGDLRRGHDQVFLDYHFTIFVSSGDDPGRIVRQERIGVIRMVVPVTLDPASGQSRLDKYTHINFTKRPVKSLFVVMAGAERRGRPATWTGDHLVGGFIYAADPYECTPCLGQIQ</sequence>
<keyword evidence="2" id="KW-1185">Reference proteome</keyword>
<dbReference type="EMBL" id="CABFNS010000851">
    <property type="protein sequence ID" value="VUC32876.1"/>
    <property type="molecule type" value="Genomic_DNA"/>
</dbReference>
<comment type="caution">
    <text evidence="1">The sequence shown here is derived from an EMBL/GenBank/DDBJ whole genome shotgun (WGS) entry which is preliminary data.</text>
</comment>
<proteinExistence type="predicted"/>
<accession>A0ABY6UQF7</accession>
<protein>
    <submittedName>
        <fullName evidence="1">Uncharacterized protein</fullName>
    </submittedName>
</protein>